<gene>
    <name evidence="2" type="ORF">HNP84_001144</name>
</gene>
<dbReference type="AlphaFoldDB" id="A0A840NV78"/>
<comment type="caution">
    <text evidence="2">The sequence shown here is derived from an EMBL/GenBank/DDBJ whole genome shotgun (WGS) entry which is preliminary data.</text>
</comment>
<protein>
    <submittedName>
        <fullName evidence="2">Uncharacterized protein</fullName>
    </submittedName>
</protein>
<sequence length="32" mass="3443">MHAIGEYVRHDAPRSATPLLPPSPHVNGHPGM</sequence>
<evidence type="ECO:0000313" key="3">
    <source>
        <dbReference type="Proteomes" id="UP000578449"/>
    </source>
</evidence>
<keyword evidence="3" id="KW-1185">Reference proteome</keyword>
<reference evidence="2 3" key="1">
    <citation type="submission" date="2020-08" db="EMBL/GenBank/DDBJ databases">
        <title>Genomic Encyclopedia of Type Strains, Phase IV (KMG-IV): sequencing the most valuable type-strain genomes for metagenomic binning, comparative biology and taxonomic classification.</title>
        <authorList>
            <person name="Goeker M."/>
        </authorList>
    </citation>
    <scope>NUCLEOTIDE SEQUENCE [LARGE SCALE GENOMIC DNA]</scope>
    <source>
        <strain evidence="2 3">DSM 45615</strain>
    </source>
</reference>
<name>A0A840NV78_9ACTN</name>
<organism evidence="2 3">
    <name type="scientific">Thermocatellispora tengchongensis</name>
    <dbReference type="NCBI Taxonomy" id="1073253"/>
    <lineage>
        <taxon>Bacteria</taxon>
        <taxon>Bacillati</taxon>
        <taxon>Actinomycetota</taxon>
        <taxon>Actinomycetes</taxon>
        <taxon>Streptosporangiales</taxon>
        <taxon>Streptosporangiaceae</taxon>
        <taxon>Thermocatellispora</taxon>
    </lineage>
</organism>
<evidence type="ECO:0000313" key="2">
    <source>
        <dbReference type="EMBL" id="MBB5131438.1"/>
    </source>
</evidence>
<dbReference type="Proteomes" id="UP000578449">
    <property type="component" value="Unassembled WGS sequence"/>
</dbReference>
<evidence type="ECO:0000256" key="1">
    <source>
        <dbReference type="SAM" id="MobiDB-lite"/>
    </source>
</evidence>
<feature type="region of interest" description="Disordered" evidence="1">
    <location>
        <begin position="1"/>
        <end position="32"/>
    </location>
</feature>
<dbReference type="EMBL" id="JACHGN010000002">
    <property type="protein sequence ID" value="MBB5131438.1"/>
    <property type="molecule type" value="Genomic_DNA"/>
</dbReference>
<proteinExistence type="predicted"/>
<accession>A0A840NV78</accession>